<accession>A0ABC9ZNR0</accession>
<evidence type="ECO:0000313" key="2">
    <source>
        <dbReference type="EMBL" id="GEA43608.1"/>
    </source>
</evidence>
<name>A0ABC9ZNR0_CORST</name>
<organism evidence="2 3">
    <name type="scientific">Corynebacterium striatum</name>
    <dbReference type="NCBI Taxonomy" id="43770"/>
    <lineage>
        <taxon>Bacteria</taxon>
        <taxon>Bacillati</taxon>
        <taxon>Actinomycetota</taxon>
        <taxon>Actinomycetes</taxon>
        <taxon>Mycobacteriales</taxon>
        <taxon>Corynebacteriaceae</taxon>
        <taxon>Corynebacterium</taxon>
    </lineage>
</organism>
<feature type="compositionally biased region" description="Gly residues" evidence="1">
    <location>
        <begin position="23"/>
        <end position="33"/>
    </location>
</feature>
<reference evidence="2 3" key="1">
    <citation type="submission" date="2019-06" db="EMBL/GenBank/DDBJ databases">
        <title>Draft genome sequence of Corynebacterium striatum NBRC 15291.</title>
        <authorList>
            <person name="Miura T."/>
            <person name="Furukawa M."/>
            <person name="Shimamura M."/>
            <person name="Ohyama Y."/>
            <person name="Yamazoe A."/>
            <person name="Kawasaki H."/>
        </authorList>
    </citation>
    <scope>NUCLEOTIDE SEQUENCE [LARGE SCALE GENOMIC DNA]</scope>
    <source>
        <strain evidence="2 3">NBRC 15291</strain>
    </source>
</reference>
<comment type="caution">
    <text evidence="2">The sequence shown here is derived from an EMBL/GenBank/DDBJ whole genome shotgun (WGS) entry which is preliminary data.</text>
</comment>
<evidence type="ECO:0000313" key="3">
    <source>
        <dbReference type="Proteomes" id="UP000315234"/>
    </source>
</evidence>
<feature type="region of interest" description="Disordered" evidence="1">
    <location>
        <begin position="20"/>
        <end position="62"/>
    </location>
</feature>
<protein>
    <submittedName>
        <fullName evidence="2">Uncharacterized protein</fullName>
    </submittedName>
</protein>
<proteinExistence type="predicted"/>
<dbReference type="Proteomes" id="UP000315234">
    <property type="component" value="Unassembled WGS sequence"/>
</dbReference>
<evidence type="ECO:0000256" key="1">
    <source>
        <dbReference type="SAM" id="MobiDB-lite"/>
    </source>
</evidence>
<dbReference type="AlphaFoldDB" id="A0ABC9ZNR0"/>
<sequence length="62" mass="6084">MQTIDVNVYNLLNPPYFLTTGSSKGGTLTGGGNSSDPAAGSDGVAGIGGDRNAEAAQANVRG</sequence>
<gene>
    <name evidence="2" type="ORF">Cst04h_17780</name>
</gene>
<dbReference type="EMBL" id="BJLD01000002">
    <property type="protein sequence ID" value="GEA43608.1"/>
    <property type="molecule type" value="Genomic_DNA"/>
</dbReference>